<protein>
    <submittedName>
        <fullName evidence="1">16176_t:CDS:1</fullName>
    </submittedName>
</protein>
<keyword evidence="2" id="KW-1185">Reference proteome</keyword>
<feature type="non-terminal residue" evidence="1">
    <location>
        <position position="1"/>
    </location>
</feature>
<comment type="caution">
    <text evidence="1">The sequence shown here is derived from an EMBL/GenBank/DDBJ whole genome shotgun (WGS) entry which is preliminary data.</text>
</comment>
<evidence type="ECO:0000313" key="1">
    <source>
        <dbReference type="EMBL" id="CAG8456881.1"/>
    </source>
</evidence>
<evidence type="ECO:0000313" key="2">
    <source>
        <dbReference type="Proteomes" id="UP000789702"/>
    </source>
</evidence>
<dbReference type="EMBL" id="CAJVPU010000623">
    <property type="protein sequence ID" value="CAG8456881.1"/>
    <property type="molecule type" value="Genomic_DNA"/>
</dbReference>
<dbReference type="Proteomes" id="UP000789702">
    <property type="component" value="Unassembled WGS sequence"/>
</dbReference>
<organism evidence="1 2">
    <name type="scientific">Dentiscutata heterogama</name>
    <dbReference type="NCBI Taxonomy" id="1316150"/>
    <lineage>
        <taxon>Eukaryota</taxon>
        <taxon>Fungi</taxon>
        <taxon>Fungi incertae sedis</taxon>
        <taxon>Mucoromycota</taxon>
        <taxon>Glomeromycotina</taxon>
        <taxon>Glomeromycetes</taxon>
        <taxon>Diversisporales</taxon>
        <taxon>Gigasporaceae</taxon>
        <taxon>Dentiscutata</taxon>
    </lineage>
</organism>
<proteinExistence type="predicted"/>
<reference evidence="1" key="1">
    <citation type="submission" date="2021-06" db="EMBL/GenBank/DDBJ databases">
        <authorList>
            <person name="Kallberg Y."/>
            <person name="Tangrot J."/>
            <person name="Rosling A."/>
        </authorList>
    </citation>
    <scope>NUCLEOTIDE SEQUENCE</scope>
    <source>
        <strain evidence="1">IL203A</strain>
    </source>
</reference>
<accession>A0ACA9K763</accession>
<name>A0ACA9K763_9GLOM</name>
<gene>
    <name evidence="1" type="ORF">DHETER_LOCUS1104</name>
</gene>
<sequence length="322" mass="37344">VSLGLLLNSTIRRNPSLEPSSTEHAVNMKAGKKWDGNILVESDCRFIQHTTPHNRHRYRDPIQLFYEELISIPPYTITSTNSIKYGDHFSVNFKDMTVYTSPNDLTNLYIGMNNKNQNEIVSLNINVHRKLFNDINWGFGAKRMSRLPNAGGKSELSEILSCEIMERILGVELNKTEMEIEYFFMNQPMTDYLVTFRRPNYSTIFSLGVSVTRAFAYRRRYTKHDAYRLLTKKLSGVNSSTRNIVNARIWKQILHIWCPSGKVANIVRKVYSKLSKDYTSNTIIMLTVVNCDWFMVIRSFLVLQKGRNYGDVLKTLFTKQSH</sequence>